<evidence type="ECO:0000313" key="2">
    <source>
        <dbReference type="Proteomes" id="UP000766904"/>
    </source>
</evidence>
<organism evidence="1 2">
    <name type="scientific">Natronococcus pandeyae</name>
    <dbReference type="NCBI Taxonomy" id="2055836"/>
    <lineage>
        <taxon>Archaea</taxon>
        <taxon>Methanobacteriati</taxon>
        <taxon>Methanobacteriota</taxon>
        <taxon>Stenosarchaea group</taxon>
        <taxon>Halobacteria</taxon>
        <taxon>Halobacteriales</taxon>
        <taxon>Natrialbaceae</taxon>
        <taxon>Natronococcus</taxon>
    </lineage>
</organism>
<comment type="caution">
    <text evidence="1">The sequence shown here is derived from an EMBL/GenBank/DDBJ whole genome shotgun (WGS) entry which is preliminary data.</text>
</comment>
<keyword evidence="2" id="KW-1185">Reference proteome</keyword>
<gene>
    <name evidence="1" type="ORF">CV102_06980</name>
</gene>
<name>A0A8J8Q407_9EURY</name>
<dbReference type="AlphaFoldDB" id="A0A8J8Q407"/>
<dbReference type="PROSITE" id="PS51257">
    <property type="entry name" value="PROKAR_LIPOPROTEIN"/>
    <property type="match status" value="1"/>
</dbReference>
<evidence type="ECO:0000313" key="1">
    <source>
        <dbReference type="EMBL" id="TYL39031.1"/>
    </source>
</evidence>
<dbReference type="OrthoDB" id="2572at2157"/>
<accession>A0A8J8Q407</accession>
<dbReference type="Proteomes" id="UP000766904">
    <property type="component" value="Unassembled WGS sequence"/>
</dbReference>
<protein>
    <submittedName>
        <fullName evidence="1">Uncharacterized protein</fullName>
    </submittedName>
</protein>
<dbReference type="RefSeq" id="WP_148857168.1">
    <property type="nucleotide sequence ID" value="NZ_PHNJ01000003.1"/>
</dbReference>
<reference evidence="1" key="1">
    <citation type="submission" date="2017-11" db="EMBL/GenBank/DDBJ databases">
        <authorList>
            <person name="Kajale S.C."/>
            <person name="Sharma A."/>
        </authorList>
    </citation>
    <scope>NUCLEOTIDE SEQUENCE</scope>
    <source>
        <strain evidence="1">LS1_42</strain>
    </source>
</reference>
<sequence length="147" mass="16438">MKRRAVILGASSLALLAGCLSDDDDRIDERGDIEIVIDDSPVDLSEDRYQAEHAENHSIDFHLHEGTDEWFMEGEERVTFAEAIDLLPHFAFATEDGDHVLEHDGTTYDEGDAGTEMTFTVDGDDVEPTEYTLRDGDEMVLEVTTDD</sequence>
<dbReference type="EMBL" id="PHNJ01000003">
    <property type="protein sequence ID" value="TYL39031.1"/>
    <property type="molecule type" value="Genomic_DNA"/>
</dbReference>
<proteinExistence type="predicted"/>